<evidence type="ECO:0000256" key="2">
    <source>
        <dbReference type="ARBA" id="ARBA00006555"/>
    </source>
</evidence>
<keyword evidence="9" id="KW-0472">Membrane</keyword>
<keyword evidence="3" id="KW-0813">Transport</keyword>
<gene>
    <name evidence="11" type="ORF">TJEJU_1548</name>
</gene>
<keyword evidence="7" id="KW-0653">Protein transport</keyword>
<evidence type="ECO:0000256" key="3">
    <source>
        <dbReference type="ARBA" id="ARBA00022448"/>
    </source>
</evidence>
<dbReference type="NCBIfam" id="TIGR01352">
    <property type="entry name" value="tonB_Cterm"/>
    <property type="match status" value="1"/>
</dbReference>
<dbReference type="AlphaFoldDB" id="A0A238U9N5"/>
<organism evidence="11 12">
    <name type="scientific">Tenacibaculum jejuense</name>
    <dbReference type="NCBI Taxonomy" id="584609"/>
    <lineage>
        <taxon>Bacteria</taxon>
        <taxon>Pseudomonadati</taxon>
        <taxon>Bacteroidota</taxon>
        <taxon>Flavobacteriia</taxon>
        <taxon>Flavobacteriales</taxon>
        <taxon>Flavobacteriaceae</taxon>
        <taxon>Tenacibaculum</taxon>
    </lineage>
</organism>
<dbReference type="GO" id="GO:0098797">
    <property type="term" value="C:plasma membrane protein complex"/>
    <property type="evidence" value="ECO:0007669"/>
    <property type="project" value="TreeGrafter"/>
</dbReference>
<dbReference type="GO" id="GO:0031992">
    <property type="term" value="F:energy transducer activity"/>
    <property type="evidence" value="ECO:0007669"/>
    <property type="project" value="TreeGrafter"/>
</dbReference>
<dbReference type="Pfam" id="PF03544">
    <property type="entry name" value="TonB_C"/>
    <property type="match status" value="1"/>
</dbReference>
<dbReference type="InterPro" id="IPR006260">
    <property type="entry name" value="TonB/TolA_C"/>
</dbReference>
<dbReference type="SUPFAM" id="SSF74653">
    <property type="entry name" value="TolA/TonB C-terminal domain"/>
    <property type="match status" value="1"/>
</dbReference>
<evidence type="ECO:0000256" key="7">
    <source>
        <dbReference type="ARBA" id="ARBA00022927"/>
    </source>
</evidence>
<reference evidence="11 12" key="1">
    <citation type="submission" date="2017-07" db="EMBL/GenBank/DDBJ databases">
        <authorList>
            <person name="Sun Z.S."/>
            <person name="Albrecht U."/>
            <person name="Echele G."/>
            <person name="Lee C.C."/>
        </authorList>
    </citation>
    <scope>NUCLEOTIDE SEQUENCE [LARGE SCALE GENOMIC DNA]</scope>
    <source>
        <strain evidence="12">type strain: KCTC 22618</strain>
    </source>
</reference>
<keyword evidence="4" id="KW-1003">Cell membrane</keyword>
<accession>A0A238U9N5</accession>
<name>A0A238U9N5_9FLAO</name>
<dbReference type="PANTHER" id="PTHR33446">
    <property type="entry name" value="PROTEIN TONB-RELATED"/>
    <property type="match status" value="1"/>
</dbReference>
<evidence type="ECO:0000256" key="6">
    <source>
        <dbReference type="ARBA" id="ARBA00022692"/>
    </source>
</evidence>
<evidence type="ECO:0000256" key="8">
    <source>
        <dbReference type="ARBA" id="ARBA00022989"/>
    </source>
</evidence>
<dbReference type="InterPro" id="IPR037682">
    <property type="entry name" value="TonB_C"/>
</dbReference>
<dbReference type="GO" id="GO:0055085">
    <property type="term" value="P:transmembrane transport"/>
    <property type="evidence" value="ECO:0007669"/>
    <property type="project" value="InterPro"/>
</dbReference>
<dbReference type="RefSeq" id="WP_095070884.1">
    <property type="nucleotide sequence ID" value="NZ_LT899436.1"/>
</dbReference>
<dbReference type="KEGG" id="tje:TJEJU_1548"/>
<dbReference type="Gene3D" id="3.30.1150.10">
    <property type="match status" value="1"/>
</dbReference>
<evidence type="ECO:0000256" key="5">
    <source>
        <dbReference type="ARBA" id="ARBA00022519"/>
    </source>
</evidence>
<keyword evidence="5" id="KW-0997">Cell inner membrane</keyword>
<dbReference type="OrthoDB" id="795337at2"/>
<dbReference type="Proteomes" id="UP000215214">
    <property type="component" value="Chromosome TJEJU"/>
</dbReference>
<dbReference type="PANTHER" id="PTHR33446:SF2">
    <property type="entry name" value="PROTEIN TONB"/>
    <property type="match status" value="1"/>
</dbReference>
<evidence type="ECO:0000313" key="11">
    <source>
        <dbReference type="EMBL" id="SNR15278.1"/>
    </source>
</evidence>
<evidence type="ECO:0000256" key="1">
    <source>
        <dbReference type="ARBA" id="ARBA00004383"/>
    </source>
</evidence>
<dbReference type="PROSITE" id="PS52015">
    <property type="entry name" value="TONB_CTD"/>
    <property type="match status" value="1"/>
</dbReference>
<sequence>MRKIIYLSFLIATTIAWGQKETCDTDEKLIEDLNSITKCTVKQTKNKKDKKSRQISVRVSASKKRFLKRRKKHAATEANQLNSSGVSTIEGSSNLKSLKIKTNLAALKNSLSREELRAAQKFGTVDAIPAFPNCESNGDQLECFNSEMIKHIQEYFIYPNEALLNKQEGEVWVRFIIDKNGNVTNIKTLGPKGGKILNDEAVRVVSNLPKFKPATKDGKPVSVKYGFPINFSLEDN</sequence>
<keyword evidence="6" id="KW-0812">Transmembrane</keyword>
<dbReference type="GO" id="GO:0015031">
    <property type="term" value="P:protein transport"/>
    <property type="evidence" value="ECO:0007669"/>
    <property type="project" value="UniProtKB-KW"/>
</dbReference>
<protein>
    <submittedName>
        <fullName evidence="11">TonB family protein</fullName>
    </submittedName>
</protein>
<evidence type="ECO:0000256" key="9">
    <source>
        <dbReference type="ARBA" id="ARBA00023136"/>
    </source>
</evidence>
<comment type="similarity">
    <text evidence="2">Belongs to the TonB family.</text>
</comment>
<dbReference type="EMBL" id="LT899436">
    <property type="protein sequence ID" value="SNR15278.1"/>
    <property type="molecule type" value="Genomic_DNA"/>
</dbReference>
<keyword evidence="12" id="KW-1185">Reference proteome</keyword>
<evidence type="ECO:0000256" key="4">
    <source>
        <dbReference type="ARBA" id="ARBA00022475"/>
    </source>
</evidence>
<evidence type="ECO:0000259" key="10">
    <source>
        <dbReference type="PROSITE" id="PS52015"/>
    </source>
</evidence>
<keyword evidence="8" id="KW-1133">Transmembrane helix</keyword>
<comment type="subcellular location">
    <subcellularLocation>
        <location evidence="1">Cell inner membrane</location>
        <topology evidence="1">Single-pass membrane protein</topology>
        <orientation evidence="1">Periplasmic side</orientation>
    </subcellularLocation>
</comment>
<evidence type="ECO:0000313" key="12">
    <source>
        <dbReference type="Proteomes" id="UP000215214"/>
    </source>
</evidence>
<dbReference type="InterPro" id="IPR051045">
    <property type="entry name" value="TonB-dependent_transducer"/>
</dbReference>
<feature type="domain" description="TonB C-terminal" evidence="10">
    <location>
        <begin position="143"/>
        <end position="236"/>
    </location>
</feature>
<proteinExistence type="inferred from homology"/>